<dbReference type="GeneID" id="82151847"/>
<keyword evidence="2" id="KW-1185">Reference proteome</keyword>
<sequence>MKSAVKINKWREKFMLEVLLLYLIIPGRINFLQLGRYGHFGEQRYRQQFGRRFDWLSFNASLAASRTGNRVAIAFDPSYIIKSGKRTPYMGRFWSGCAKMAKRGLEISGIGLIDMDLHTCFHLETVQTPPTKTLEQVKYTLIDWYLHVLRTRKEILQRLTNYVIADAYFSKSTFVEGALEMGFHVISRFRDDAYFRYLTTEQPTGKRERPQLYDGKIEIEHLEEDRFEIINLENGKGRILSAVAHSRSLSRDILLCIWESEDKKVRKLYFSTDMQMKAKDVLDFYRTRFP</sequence>
<dbReference type="Proteomes" id="UP000014200">
    <property type="component" value="Unassembled WGS sequence"/>
</dbReference>
<dbReference type="HOGENOM" id="CLU_036278_0_0_10"/>
<reference evidence="1 2" key="1">
    <citation type="submission" date="2013-04" db="EMBL/GenBank/DDBJ databases">
        <title>The Genome Sequence of Bacteroides massiliensis dnLKV3.</title>
        <authorList>
            <consortium name="The Broad Institute Genomics Platform"/>
            <consortium name="The Broad Institute Genome Sequencing Center for Infectious Disease"/>
            <person name="Earl A."/>
            <person name="Xavier R."/>
            <person name="Kuhn K."/>
            <person name="Stappenbeck T."/>
            <person name="Walker B."/>
            <person name="Young S."/>
            <person name="Zeng Q."/>
            <person name="Gargeya S."/>
            <person name="Fitzgerald M."/>
            <person name="Haas B."/>
            <person name="Abouelleil A."/>
            <person name="Allen A.W."/>
            <person name="Alvarado L."/>
            <person name="Arachchi H.M."/>
            <person name="Berlin A.M."/>
            <person name="Chapman S.B."/>
            <person name="Gainer-Dewar J."/>
            <person name="Goldberg J."/>
            <person name="Griggs A."/>
            <person name="Gujja S."/>
            <person name="Hansen M."/>
            <person name="Howarth C."/>
            <person name="Imamovic A."/>
            <person name="Ireland A."/>
            <person name="Larimer J."/>
            <person name="McCowan C."/>
            <person name="Murphy C."/>
            <person name="Pearson M."/>
            <person name="Poon T.W."/>
            <person name="Priest M."/>
            <person name="Roberts A."/>
            <person name="Saif S."/>
            <person name="Shea T."/>
            <person name="Sisk P."/>
            <person name="Sykes S."/>
            <person name="Wortman J."/>
            <person name="Nusbaum C."/>
            <person name="Birren B."/>
        </authorList>
    </citation>
    <scope>NUCLEOTIDE SEQUENCE [LARGE SCALE GENOMIC DNA]</scope>
    <source>
        <strain evidence="2">dnLKV3</strain>
    </source>
</reference>
<dbReference type="RefSeq" id="WP_016274873.1">
    <property type="nucleotide sequence ID" value="NZ_JABVZU010000002.1"/>
</dbReference>
<organism evidence="1 2">
    <name type="scientific">Phocaeicola sartorii</name>
    <dbReference type="NCBI Taxonomy" id="671267"/>
    <lineage>
        <taxon>Bacteria</taxon>
        <taxon>Pseudomonadati</taxon>
        <taxon>Bacteroidota</taxon>
        <taxon>Bacteroidia</taxon>
        <taxon>Bacteroidales</taxon>
        <taxon>Bacteroidaceae</taxon>
        <taxon>Phocaeicola</taxon>
    </lineage>
</organism>
<evidence type="ECO:0000313" key="1">
    <source>
        <dbReference type="EMBL" id="EOS16175.1"/>
    </source>
</evidence>
<evidence type="ECO:0000313" key="2">
    <source>
        <dbReference type="Proteomes" id="UP000014200"/>
    </source>
</evidence>
<protein>
    <recommendedName>
        <fullName evidence="3">Transposase IS701-like DDE domain-containing protein</fullName>
    </recommendedName>
</protein>
<accession>R9IL70</accession>
<dbReference type="AlphaFoldDB" id="R9IL70"/>
<dbReference type="EMBL" id="ASSP01000004">
    <property type="protein sequence ID" value="EOS16175.1"/>
    <property type="molecule type" value="Genomic_DNA"/>
</dbReference>
<dbReference type="STRING" id="1235788.C802_00389"/>
<proteinExistence type="predicted"/>
<dbReference type="PATRIC" id="fig|1235788.3.peg.380"/>
<name>R9IL70_9BACT</name>
<evidence type="ECO:0008006" key="3">
    <source>
        <dbReference type="Google" id="ProtNLM"/>
    </source>
</evidence>
<gene>
    <name evidence="1" type="ORF">C802_00389</name>
</gene>
<comment type="caution">
    <text evidence="1">The sequence shown here is derived from an EMBL/GenBank/DDBJ whole genome shotgun (WGS) entry which is preliminary data.</text>
</comment>